<dbReference type="Gene3D" id="3.30.450.40">
    <property type="match status" value="1"/>
</dbReference>
<sequence>MLSARWLRWHLLAAILMSLAWAGALLLQQQHREQQGIDQDQQALDRAESQLLDRFADMVNDLRFVASAHELHRVLTDRSDSAVDGVTALFEALLRDKPGYISARLFDDEGRMLARVDRRGDQLRRLPPATLARSDGQDLFDAARVLQPRMVYLARLALEVDNGTLALPHRPLLRAAVPLRIPGRPAMVLVLDRDAAPLLDGVVRQMNSPGAQAMIVDDLGYWLHHPEASQRWGAQLGAGTSLARRYPETWVAIQGARGERRDDSGTWSYRPLRPAPTISGIAGPIAAHGLWLLVHRPKQVLWLPQRVVDDPRFWIVQLLMLIFSGLLAQQRSRHHHWRRQQQQALQQVEAGAQAQRDMRERVYRLGLSLQTATTLHRFGEVLLSELARVLPLSVGALYLSDGRWLRAIAGYGLPDDVTLRQFKSGEGLLSEALASQQRITLAKLPPDYLEVRSALGQAPPSQLLLVPLWLRADKLGVLELGLTQPLSVIAEQTLRQCLPLIALHLANLRQRPDTDETPSDKTPTAAVQA</sequence>
<dbReference type="RefSeq" id="WP_072898182.1">
    <property type="nucleotide sequence ID" value="NZ_FQWZ01000006.1"/>
</dbReference>
<dbReference type="EMBL" id="FQWZ01000006">
    <property type="protein sequence ID" value="SHH15007.1"/>
    <property type="molecule type" value="Genomic_DNA"/>
</dbReference>
<dbReference type="InterPro" id="IPR029016">
    <property type="entry name" value="GAF-like_dom_sf"/>
</dbReference>
<dbReference type="Pfam" id="PF13185">
    <property type="entry name" value="GAF_2"/>
    <property type="match status" value="1"/>
</dbReference>
<evidence type="ECO:0000259" key="2">
    <source>
        <dbReference type="Pfam" id="PF13185"/>
    </source>
</evidence>
<evidence type="ECO:0000313" key="4">
    <source>
        <dbReference type="EMBL" id="SHH15007.1"/>
    </source>
</evidence>
<dbReference type="Pfam" id="PF21623">
    <property type="entry name" value="HK_sensor_dom_bact"/>
    <property type="match status" value="1"/>
</dbReference>
<name>A0A1M5QLL5_9GAMM</name>
<dbReference type="AlphaFoldDB" id="A0A1M5QLL5"/>
<dbReference type="InterPro" id="IPR003018">
    <property type="entry name" value="GAF"/>
</dbReference>
<organism evidence="4 5">
    <name type="scientific">Hydrocarboniphaga daqingensis</name>
    <dbReference type="NCBI Taxonomy" id="490188"/>
    <lineage>
        <taxon>Bacteria</taxon>
        <taxon>Pseudomonadati</taxon>
        <taxon>Pseudomonadota</taxon>
        <taxon>Gammaproteobacteria</taxon>
        <taxon>Nevskiales</taxon>
        <taxon>Nevskiaceae</taxon>
        <taxon>Hydrocarboniphaga</taxon>
    </lineage>
</organism>
<evidence type="ECO:0000259" key="3">
    <source>
        <dbReference type="Pfam" id="PF21623"/>
    </source>
</evidence>
<proteinExistence type="predicted"/>
<feature type="domain" description="GAF" evidence="2">
    <location>
        <begin position="373"/>
        <end position="487"/>
    </location>
</feature>
<keyword evidence="1" id="KW-0812">Transmembrane</keyword>
<keyword evidence="1" id="KW-0472">Membrane</keyword>
<keyword evidence="5" id="KW-1185">Reference proteome</keyword>
<accession>A0A1M5QLL5</accession>
<dbReference type="Gene3D" id="3.30.450.20">
    <property type="entry name" value="PAS domain"/>
    <property type="match status" value="2"/>
</dbReference>
<gene>
    <name evidence="4" type="ORF">SAMN04488068_2699</name>
</gene>
<dbReference type="STRING" id="490188.SAMN04488068_2699"/>
<evidence type="ECO:0000313" key="5">
    <source>
        <dbReference type="Proteomes" id="UP000199758"/>
    </source>
</evidence>
<dbReference type="SUPFAM" id="SSF55781">
    <property type="entry name" value="GAF domain-like"/>
    <property type="match status" value="1"/>
</dbReference>
<keyword evidence="1" id="KW-1133">Transmembrane helix</keyword>
<reference evidence="4 5" key="1">
    <citation type="submission" date="2016-11" db="EMBL/GenBank/DDBJ databases">
        <authorList>
            <person name="Jaros S."/>
            <person name="Januszkiewicz K."/>
            <person name="Wedrychowicz H."/>
        </authorList>
    </citation>
    <scope>NUCLEOTIDE SEQUENCE [LARGE SCALE GENOMIC DNA]</scope>
    <source>
        <strain evidence="4 5">CGMCC 1.7049</strain>
    </source>
</reference>
<feature type="transmembrane region" description="Helical" evidence="1">
    <location>
        <begin position="6"/>
        <end position="27"/>
    </location>
</feature>
<dbReference type="InterPro" id="IPR048760">
    <property type="entry name" value="VP0354-like_sensor_dom"/>
</dbReference>
<feature type="domain" description="Histidine kinase VP0354-like sensor" evidence="3">
    <location>
        <begin position="52"/>
        <end position="255"/>
    </location>
</feature>
<dbReference type="SUPFAM" id="SSF103190">
    <property type="entry name" value="Sensory domain-like"/>
    <property type="match status" value="2"/>
</dbReference>
<evidence type="ECO:0000256" key="1">
    <source>
        <dbReference type="SAM" id="Phobius"/>
    </source>
</evidence>
<dbReference type="Proteomes" id="UP000199758">
    <property type="component" value="Unassembled WGS sequence"/>
</dbReference>
<protein>
    <submittedName>
        <fullName evidence="4">GAF domain-containing protein</fullName>
    </submittedName>
</protein>
<dbReference type="InterPro" id="IPR029151">
    <property type="entry name" value="Sensor-like_sf"/>
</dbReference>
<dbReference type="OrthoDB" id="2521613at2"/>